<comment type="subcellular location">
    <subcellularLocation>
        <location evidence="1">Membrane</location>
        <topology evidence="1">Single-pass type II membrane protein</topology>
    </subcellularLocation>
</comment>
<feature type="transmembrane region" description="Helical" evidence="6">
    <location>
        <begin position="12"/>
        <end position="33"/>
    </location>
</feature>
<dbReference type="Proteomes" id="UP000504610">
    <property type="component" value="Unplaced"/>
</dbReference>
<dbReference type="RefSeq" id="XP_018449114.2">
    <property type="nucleotide sequence ID" value="XM_018593612.2"/>
</dbReference>
<dbReference type="Pfam" id="PF02485">
    <property type="entry name" value="Branch"/>
    <property type="match status" value="2"/>
</dbReference>
<dbReference type="AlphaFoldDB" id="A0A6J0KPZ4"/>
<dbReference type="PANTHER" id="PTHR31042">
    <property type="entry name" value="CORE-2/I-BRANCHING BETA-1,6-N-ACETYLGLUCOSAMINYLTRANSFERASE FAMILY PROTEIN-RELATED"/>
    <property type="match status" value="1"/>
</dbReference>
<keyword evidence="3" id="KW-0808">Transferase</keyword>
<protein>
    <submittedName>
        <fullName evidence="8">Glycosyltransferase BC10-like isoform X3</fullName>
    </submittedName>
</protein>
<dbReference type="GO" id="GO:0016757">
    <property type="term" value="F:glycosyltransferase activity"/>
    <property type="evidence" value="ECO:0007669"/>
    <property type="project" value="UniProtKB-KW"/>
</dbReference>
<evidence type="ECO:0000256" key="1">
    <source>
        <dbReference type="ARBA" id="ARBA00004606"/>
    </source>
</evidence>
<sequence length="357" mass="41574">MTRKSVSSRRGVVWLGWKLVIAFSVSLCLLALLRIQMQYRSPVTTTLSVAAGSRDDITLRDYYYSGDRRRPKVAFLFLARRDLPLDFLWDSFFKGVDEANFSVYVHSVPGFVFNEETTRSKFFYYRQLNNSIKVKWGESSMIAAERLLFASALEDHSNQRFVLLSDSFLHTKETRYSVNMSSVIPEEKWRKGSQWISVIRSHAEVIVNDDIVFPVFKKFCKRAPPLGSEEAWLFFRQNRRNCIPDEHYVQTLLTMRGLESEMERRTLTYTVWNVSGSKYETQTWHPVTFTFENSGPGQIKEIKKIDHVYYETESRTEWCKADSEPVPCFIFARKFTEGAAMRLVREGLIGSSKNITL</sequence>
<dbReference type="InterPro" id="IPR003406">
    <property type="entry name" value="Glyco_trans_14"/>
</dbReference>
<evidence type="ECO:0000313" key="7">
    <source>
        <dbReference type="Proteomes" id="UP000504610"/>
    </source>
</evidence>
<dbReference type="InterPro" id="IPR044174">
    <property type="entry name" value="BC10-like"/>
</dbReference>
<organism evidence="7 8">
    <name type="scientific">Raphanus sativus</name>
    <name type="common">Radish</name>
    <name type="synonym">Raphanus raphanistrum var. sativus</name>
    <dbReference type="NCBI Taxonomy" id="3726"/>
    <lineage>
        <taxon>Eukaryota</taxon>
        <taxon>Viridiplantae</taxon>
        <taxon>Streptophyta</taxon>
        <taxon>Embryophyta</taxon>
        <taxon>Tracheophyta</taxon>
        <taxon>Spermatophyta</taxon>
        <taxon>Magnoliopsida</taxon>
        <taxon>eudicotyledons</taxon>
        <taxon>Gunneridae</taxon>
        <taxon>Pentapetalae</taxon>
        <taxon>rosids</taxon>
        <taxon>malvids</taxon>
        <taxon>Brassicales</taxon>
        <taxon>Brassicaceae</taxon>
        <taxon>Brassiceae</taxon>
        <taxon>Raphanus</taxon>
    </lineage>
</organism>
<keyword evidence="7" id="KW-1185">Reference proteome</keyword>
<keyword evidence="6" id="KW-0812">Transmembrane</keyword>
<keyword evidence="4 6" id="KW-0472">Membrane</keyword>
<dbReference type="GO" id="GO:0016020">
    <property type="term" value="C:membrane"/>
    <property type="evidence" value="ECO:0007669"/>
    <property type="project" value="UniProtKB-SubCell"/>
</dbReference>
<evidence type="ECO:0000256" key="4">
    <source>
        <dbReference type="ARBA" id="ARBA00023136"/>
    </source>
</evidence>
<keyword evidence="2" id="KW-0328">Glycosyltransferase</keyword>
<keyword evidence="6" id="KW-1133">Transmembrane helix</keyword>
<keyword evidence="5" id="KW-0325">Glycoprotein</keyword>
<accession>A0A6J0KPZ4</accession>
<dbReference type="GeneID" id="108820627"/>
<evidence type="ECO:0000256" key="5">
    <source>
        <dbReference type="ARBA" id="ARBA00023180"/>
    </source>
</evidence>
<reference evidence="8" key="1">
    <citation type="submission" date="2025-08" db="UniProtKB">
        <authorList>
            <consortium name="RefSeq"/>
        </authorList>
    </citation>
    <scope>IDENTIFICATION</scope>
    <source>
        <tissue evidence="8">Leaf</tissue>
    </source>
</reference>
<name>A0A6J0KPZ4_RAPSA</name>
<proteinExistence type="predicted"/>
<evidence type="ECO:0000313" key="8">
    <source>
        <dbReference type="RefSeq" id="XP_018449114.2"/>
    </source>
</evidence>
<evidence type="ECO:0000256" key="6">
    <source>
        <dbReference type="SAM" id="Phobius"/>
    </source>
</evidence>
<evidence type="ECO:0000256" key="2">
    <source>
        <dbReference type="ARBA" id="ARBA00022676"/>
    </source>
</evidence>
<gene>
    <name evidence="8" type="primary">LOC108820627</name>
</gene>
<dbReference type="PANTHER" id="PTHR31042:SF75">
    <property type="entry name" value="CORE-2_I-BRANCHING BETA-1,6-N-ACETYLGLUCOSAMINYLTRANSFERASE FAMILY PROTEIN"/>
    <property type="match status" value="1"/>
</dbReference>
<evidence type="ECO:0000256" key="3">
    <source>
        <dbReference type="ARBA" id="ARBA00022679"/>
    </source>
</evidence>